<dbReference type="InterPro" id="IPR013083">
    <property type="entry name" value="Znf_RING/FYVE/PHD"/>
</dbReference>
<evidence type="ECO:0000256" key="6">
    <source>
        <dbReference type="ARBA" id="ARBA00022840"/>
    </source>
</evidence>
<dbReference type="Gene3D" id="3.30.40.10">
    <property type="entry name" value="Zinc/RING finger domain, C3HC4 (zinc finger)"/>
    <property type="match status" value="1"/>
</dbReference>
<feature type="compositionally biased region" description="Basic and acidic residues" evidence="8">
    <location>
        <begin position="1489"/>
        <end position="1503"/>
    </location>
</feature>
<protein>
    <recommendedName>
        <fullName evidence="13">ATP-dependent DNA helicase</fullName>
    </recommendedName>
</protein>
<dbReference type="GO" id="GO:0008270">
    <property type="term" value="F:zinc ion binding"/>
    <property type="evidence" value="ECO:0007669"/>
    <property type="project" value="UniProtKB-KW"/>
</dbReference>
<evidence type="ECO:0000256" key="4">
    <source>
        <dbReference type="ARBA" id="ARBA00022801"/>
    </source>
</evidence>
<dbReference type="InterPro" id="IPR000330">
    <property type="entry name" value="SNF2_N"/>
</dbReference>
<dbReference type="PANTHER" id="PTHR45865:SF1">
    <property type="entry name" value="E3 UBIQUITIN-PROTEIN LIGASE SHPRH"/>
    <property type="match status" value="1"/>
</dbReference>
<keyword evidence="3 7" id="KW-0863">Zinc-finger</keyword>
<keyword evidence="2" id="KW-0547">Nucleotide-binding</keyword>
<dbReference type="InterPro" id="IPR017907">
    <property type="entry name" value="Znf_RING_CS"/>
</dbReference>
<dbReference type="PROSITE" id="PS50089">
    <property type="entry name" value="ZF_RING_2"/>
    <property type="match status" value="1"/>
</dbReference>
<organism evidence="11 12">
    <name type="scientific">Lentithecium fluviatile CBS 122367</name>
    <dbReference type="NCBI Taxonomy" id="1168545"/>
    <lineage>
        <taxon>Eukaryota</taxon>
        <taxon>Fungi</taxon>
        <taxon>Dikarya</taxon>
        <taxon>Ascomycota</taxon>
        <taxon>Pezizomycotina</taxon>
        <taxon>Dothideomycetes</taxon>
        <taxon>Pleosporomycetidae</taxon>
        <taxon>Pleosporales</taxon>
        <taxon>Massarineae</taxon>
        <taxon>Lentitheciaceae</taxon>
        <taxon>Lentithecium</taxon>
    </lineage>
</organism>
<dbReference type="PANTHER" id="PTHR45865">
    <property type="entry name" value="E3 UBIQUITIN-PROTEIN LIGASE SHPRH FAMILY MEMBER"/>
    <property type="match status" value="1"/>
</dbReference>
<keyword evidence="6" id="KW-0067">ATP-binding</keyword>
<dbReference type="InterPro" id="IPR001650">
    <property type="entry name" value="Helicase_C-like"/>
</dbReference>
<dbReference type="Pfam" id="PF00176">
    <property type="entry name" value="SNF2-rel_dom"/>
    <property type="match status" value="1"/>
</dbReference>
<dbReference type="GO" id="GO:0006974">
    <property type="term" value="P:DNA damage response"/>
    <property type="evidence" value="ECO:0007669"/>
    <property type="project" value="TreeGrafter"/>
</dbReference>
<dbReference type="EMBL" id="MU005580">
    <property type="protein sequence ID" value="KAF2684728.1"/>
    <property type="molecule type" value="Genomic_DNA"/>
</dbReference>
<evidence type="ECO:0000313" key="12">
    <source>
        <dbReference type="Proteomes" id="UP000799291"/>
    </source>
</evidence>
<dbReference type="PROSITE" id="PS51192">
    <property type="entry name" value="HELICASE_ATP_BIND_1"/>
    <property type="match status" value="1"/>
</dbReference>
<dbReference type="PROSITE" id="PS00018">
    <property type="entry name" value="EF_HAND_1"/>
    <property type="match status" value="1"/>
</dbReference>
<dbReference type="SMART" id="SM00184">
    <property type="entry name" value="RING"/>
    <property type="match status" value="1"/>
</dbReference>
<dbReference type="InterPro" id="IPR014001">
    <property type="entry name" value="Helicase_ATP-bd"/>
</dbReference>
<accession>A0A6G1J2U5</accession>
<dbReference type="OrthoDB" id="5330228at2759"/>
<dbReference type="Gene3D" id="3.40.50.10810">
    <property type="entry name" value="Tandem AAA-ATPase domain"/>
    <property type="match status" value="1"/>
</dbReference>
<dbReference type="CDD" id="cd18793">
    <property type="entry name" value="SF2_C_SNF"/>
    <property type="match status" value="1"/>
</dbReference>
<dbReference type="GO" id="GO:0000209">
    <property type="term" value="P:protein polyubiquitination"/>
    <property type="evidence" value="ECO:0007669"/>
    <property type="project" value="TreeGrafter"/>
</dbReference>
<feature type="region of interest" description="Disordered" evidence="8">
    <location>
        <begin position="156"/>
        <end position="186"/>
    </location>
</feature>
<evidence type="ECO:0000256" key="1">
    <source>
        <dbReference type="ARBA" id="ARBA00022723"/>
    </source>
</evidence>
<evidence type="ECO:0000259" key="10">
    <source>
        <dbReference type="PROSITE" id="PS51192"/>
    </source>
</evidence>
<dbReference type="InterPro" id="IPR052583">
    <property type="entry name" value="ATP-helicase/E3_Ub-Ligase"/>
</dbReference>
<feature type="compositionally biased region" description="Low complexity" evidence="8">
    <location>
        <begin position="1220"/>
        <end position="1233"/>
    </location>
</feature>
<evidence type="ECO:0000256" key="7">
    <source>
        <dbReference type="PROSITE-ProRule" id="PRU00175"/>
    </source>
</evidence>
<feature type="domain" description="Helicase ATP-binding" evidence="10">
    <location>
        <begin position="348"/>
        <end position="552"/>
    </location>
</feature>
<dbReference type="SUPFAM" id="SSF57850">
    <property type="entry name" value="RING/U-box"/>
    <property type="match status" value="1"/>
</dbReference>
<dbReference type="GO" id="GO:0016787">
    <property type="term" value="F:hydrolase activity"/>
    <property type="evidence" value="ECO:0007669"/>
    <property type="project" value="UniProtKB-KW"/>
</dbReference>
<dbReference type="InterPro" id="IPR027417">
    <property type="entry name" value="P-loop_NTPase"/>
</dbReference>
<keyword evidence="5" id="KW-0862">Zinc</keyword>
<evidence type="ECO:0000256" key="5">
    <source>
        <dbReference type="ARBA" id="ARBA00022833"/>
    </source>
</evidence>
<evidence type="ECO:0000313" key="11">
    <source>
        <dbReference type="EMBL" id="KAF2684728.1"/>
    </source>
</evidence>
<dbReference type="InterPro" id="IPR059033">
    <property type="entry name" value="C144_05_dom"/>
</dbReference>
<keyword evidence="4" id="KW-0378">Hydrolase</keyword>
<dbReference type="GO" id="GO:0061630">
    <property type="term" value="F:ubiquitin protein ligase activity"/>
    <property type="evidence" value="ECO:0007669"/>
    <property type="project" value="TreeGrafter"/>
</dbReference>
<dbReference type="Gene3D" id="3.40.50.300">
    <property type="entry name" value="P-loop containing nucleotide triphosphate hydrolases"/>
    <property type="match status" value="1"/>
</dbReference>
<dbReference type="Proteomes" id="UP000799291">
    <property type="component" value="Unassembled WGS sequence"/>
</dbReference>
<dbReference type="GO" id="GO:0005524">
    <property type="term" value="F:ATP binding"/>
    <property type="evidence" value="ECO:0007669"/>
    <property type="project" value="InterPro"/>
</dbReference>
<reference evidence="11" key="1">
    <citation type="journal article" date="2020" name="Stud. Mycol.">
        <title>101 Dothideomycetes genomes: a test case for predicting lifestyles and emergence of pathogens.</title>
        <authorList>
            <person name="Haridas S."/>
            <person name="Albert R."/>
            <person name="Binder M."/>
            <person name="Bloem J."/>
            <person name="Labutti K."/>
            <person name="Salamov A."/>
            <person name="Andreopoulos B."/>
            <person name="Baker S."/>
            <person name="Barry K."/>
            <person name="Bills G."/>
            <person name="Bluhm B."/>
            <person name="Cannon C."/>
            <person name="Castanera R."/>
            <person name="Culley D."/>
            <person name="Daum C."/>
            <person name="Ezra D."/>
            <person name="Gonzalez J."/>
            <person name="Henrissat B."/>
            <person name="Kuo A."/>
            <person name="Liang C."/>
            <person name="Lipzen A."/>
            <person name="Lutzoni F."/>
            <person name="Magnuson J."/>
            <person name="Mondo S."/>
            <person name="Nolan M."/>
            <person name="Ohm R."/>
            <person name="Pangilinan J."/>
            <person name="Park H.-J."/>
            <person name="Ramirez L."/>
            <person name="Alfaro M."/>
            <person name="Sun H."/>
            <person name="Tritt A."/>
            <person name="Yoshinaga Y."/>
            <person name="Zwiers L.-H."/>
            <person name="Turgeon B."/>
            <person name="Goodwin S."/>
            <person name="Spatafora J."/>
            <person name="Crous P."/>
            <person name="Grigoriev I."/>
        </authorList>
    </citation>
    <scope>NUCLEOTIDE SEQUENCE</scope>
    <source>
        <strain evidence="11">CBS 122367</strain>
    </source>
</reference>
<dbReference type="GO" id="GO:0005634">
    <property type="term" value="C:nucleus"/>
    <property type="evidence" value="ECO:0007669"/>
    <property type="project" value="TreeGrafter"/>
</dbReference>
<evidence type="ECO:0000259" key="9">
    <source>
        <dbReference type="PROSITE" id="PS50089"/>
    </source>
</evidence>
<dbReference type="InterPro" id="IPR018247">
    <property type="entry name" value="EF_Hand_1_Ca_BS"/>
</dbReference>
<dbReference type="InterPro" id="IPR001841">
    <property type="entry name" value="Znf_RING"/>
</dbReference>
<dbReference type="InterPro" id="IPR049730">
    <property type="entry name" value="SNF2/RAD54-like_C"/>
</dbReference>
<gene>
    <name evidence="11" type="ORF">K458DRAFT_337770</name>
</gene>
<evidence type="ECO:0000256" key="8">
    <source>
        <dbReference type="SAM" id="MobiDB-lite"/>
    </source>
</evidence>
<dbReference type="FunFam" id="3.40.50.10810:FF:000059">
    <property type="entry name" value="SNF2 family helicase/ATPase, putative"/>
    <property type="match status" value="1"/>
</dbReference>
<evidence type="ECO:0008006" key="13">
    <source>
        <dbReference type="Google" id="ProtNLM"/>
    </source>
</evidence>
<dbReference type="InterPro" id="IPR038718">
    <property type="entry name" value="SNF2-like_sf"/>
</dbReference>
<feature type="region of interest" description="Disordered" evidence="8">
    <location>
        <begin position="1482"/>
        <end position="1503"/>
    </location>
</feature>
<sequence length="1503" mass="169437">MASICGAVEVRSLSSHRSRGSLRSLQSAGTPEAITDLFRVDVAEGSATEGRAQKRRKLERDASVGLRSEDAFDPSESVVLASVVLDLHLPKALKPLKVPETSQTTIPLSLASFHRVDVQEFTVSLWNPAFSSGLDVTAAAAPELLESFAPHLDTGASLSTTSLPSSREGEKRWSGKQRKRSNRAGPPFCRCTLSAPAPGQHSLRLVCEVRWRVGTSVLEGPGHRDSIRMDMKILEKYLPDDTREAKTPWALSDFYDAVHVPLTSENVSPRLQVKLNETGLYPFQQRAVDWLLRREGVAYSASGDLQSGLDEATGHVPVSFKPTHDATGKPCYVSHLRGMIVSDLSWTGDAGRILRGGILAEEMGLGKTVELIALISHHKRETPEEKVRDPYLGTHVTPSGATLIITPPSILEQWKQEIATHAPELKVLHYKGLPPPSAPRKEHEEATVENLLRFDIVLTTYNVLSKEIHFATPPPDRSLRHAKVHERRMSPLVEISWWRVCLDEAQMVESGVSQAATVARIIPRCNAWAVSGTPLRKDIQDLRGLLIFLRYDPFARSKAIWDRLDKPSFRAIFNQIALRHSKDKIRDELRLPPQKRIVITVPFTAIEDQNYSEMMRQMCQACFLSQEGIPLRDDKGPDHPEVIERMREWLVRLRQTCLHAHVGRRNRKALGGKNVPLRTVDEVLEVMIEQNDTSLKAEARELILAHMMRGHIQANAKNIERRSVIALSRYREALEITQLYVNMCREELALAKEKLRSTVPVTDGSDDLSEDEEDIEQRDKTGRIAVFQRTVRSFLELEHACHFFMGNMYYQIHSNTNLTEPGSEEFLRLEQLEEEAYAKAKYIRQELLKQPLGRAQSLMKKIKENPLSSVRQYEDLPDLGGIESRRVLQMMDTIMEVMNRQAVELSDWRSRIVDILRSPLVDQDENKAITGDEYEDSTKAQDKLYVYVMALRTLIADRNTAVHGMQDLLIEHEFQGAMRQAREKDEDKRGHAPELVLEFGASRLKNRPKESDGSLKGVVSAARSLITALQWKADAGDDRAVHELGIAQRQLKDIQAIFSEQEKGIAELEKEQDLFRATMNQRLEFYRQLQHISDTVAPWKDQLDEMLDIMEYQRQAAIIDARKKSLAGWKTKHAYLTNLRSENQKGGVKPECIICQDEFEVGVLTSCGHKYCKDCINQWWHQHRTCPLCKQRLGSRDFKDITFKPTEVTAQEESHEATDPSQPSTPSSANSSIYSDISDSMMKEIKMIDLDGSFGSKVDMISRHLFWIRRNDPGAKSIIFSQFADFLEVLREAFRKWKIGTSAIADKHGIDRFKSDPAVECFLLDAKSDSSGLNLVNATYVFLCEPLINPAIELQAIARVHRIGQQRLTSVFMYLVSDTVEEAIYDISVARRLEHMSRSTSSQSGTATPVLQEKTLDAANSMELEAAPLKQLIGKKGDGEVVLAGDLWTCLFGKPRKQSSAVLNREVGRQLRAEAAEIRAAGGGVTQARRLDPSLDERPTLPR</sequence>
<dbReference type="Pfam" id="PF00271">
    <property type="entry name" value="Helicase_C"/>
    <property type="match status" value="1"/>
</dbReference>
<dbReference type="Pfam" id="PF13923">
    <property type="entry name" value="zf-C3HC4_2"/>
    <property type="match status" value="1"/>
</dbReference>
<keyword evidence="12" id="KW-1185">Reference proteome</keyword>
<feature type="region of interest" description="Disordered" evidence="8">
    <location>
        <begin position="1208"/>
        <end position="1233"/>
    </location>
</feature>
<keyword evidence="1" id="KW-0479">Metal-binding</keyword>
<proteinExistence type="predicted"/>
<feature type="domain" description="RING-type" evidence="9">
    <location>
        <begin position="1152"/>
        <end position="1190"/>
    </location>
</feature>
<dbReference type="SMART" id="SM00487">
    <property type="entry name" value="DEXDc"/>
    <property type="match status" value="1"/>
</dbReference>
<dbReference type="PROSITE" id="PS00518">
    <property type="entry name" value="ZF_RING_1"/>
    <property type="match status" value="1"/>
</dbReference>
<feature type="compositionally biased region" description="Polar residues" evidence="8">
    <location>
        <begin position="156"/>
        <end position="165"/>
    </location>
</feature>
<evidence type="ECO:0000256" key="2">
    <source>
        <dbReference type="ARBA" id="ARBA00022741"/>
    </source>
</evidence>
<dbReference type="CDD" id="cd18070">
    <property type="entry name" value="DEXQc_SHPRH"/>
    <property type="match status" value="1"/>
</dbReference>
<dbReference type="SUPFAM" id="SSF52540">
    <property type="entry name" value="P-loop containing nucleoside triphosphate hydrolases"/>
    <property type="match status" value="2"/>
</dbReference>
<dbReference type="Pfam" id="PF26021">
    <property type="entry name" value="Ferritin_C144_05"/>
    <property type="match status" value="1"/>
</dbReference>
<evidence type="ECO:0000256" key="3">
    <source>
        <dbReference type="ARBA" id="ARBA00022771"/>
    </source>
</evidence>
<name>A0A6G1J2U5_9PLEO</name>